<accession>A0ABQ8GPY0</accession>
<evidence type="ECO:0000313" key="3">
    <source>
        <dbReference type="Proteomes" id="UP000774617"/>
    </source>
</evidence>
<feature type="compositionally biased region" description="Low complexity" evidence="1">
    <location>
        <begin position="1071"/>
        <end position="1081"/>
    </location>
</feature>
<feature type="compositionally biased region" description="Low complexity" evidence="1">
    <location>
        <begin position="308"/>
        <end position="326"/>
    </location>
</feature>
<feature type="compositionally biased region" description="Basic and acidic residues" evidence="1">
    <location>
        <begin position="753"/>
        <end position="764"/>
    </location>
</feature>
<feature type="compositionally biased region" description="Basic and acidic residues" evidence="1">
    <location>
        <begin position="894"/>
        <end position="909"/>
    </location>
</feature>
<feature type="compositionally biased region" description="Acidic residues" evidence="1">
    <location>
        <begin position="1190"/>
        <end position="1203"/>
    </location>
</feature>
<evidence type="ECO:0000256" key="1">
    <source>
        <dbReference type="SAM" id="MobiDB-lite"/>
    </source>
</evidence>
<reference evidence="2 3" key="1">
    <citation type="journal article" date="2021" name="Nat. Commun.">
        <title>Genetic determinants of endophytism in the Arabidopsis root mycobiome.</title>
        <authorList>
            <person name="Mesny F."/>
            <person name="Miyauchi S."/>
            <person name="Thiergart T."/>
            <person name="Pickel B."/>
            <person name="Atanasova L."/>
            <person name="Karlsson M."/>
            <person name="Huettel B."/>
            <person name="Barry K.W."/>
            <person name="Haridas S."/>
            <person name="Chen C."/>
            <person name="Bauer D."/>
            <person name="Andreopoulos W."/>
            <person name="Pangilinan J."/>
            <person name="LaButti K."/>
            <person name="Riley R."/>
            <person name="Lipzen A."/>
            <person name="Clum A."/>
            <person name="Drula E."/>
            <person name="Henrissat B."/>
            <person name="Kohler A."/>
            <person name="Grigoriev I.V."/>
            <person name="Martin F.M."/>
            <person name="Hacquard S."/>
        </authorList>
    </citation>
    <scope>NUCLEOTIDE SEQUENCE [LARGE SCALE GENOMIC DNA]</scope>
    <source>
        <strain evidence="2 3">MPI-SDFR-AT-0080</strain>
    </source>
</reference>
<keyword evidence="3" id="KW-1185">Reference proteome</keyword>
<feature type="compositionally biased region" description="Basic and acidic residues" evidence="1">
    <location>
        <begin position="919"/>
        <end position="928"/>
    </location>
</feature>
<comment type="caution">
    <text evidence="2">The sequence shown here is derived from an EMBL/GenBank/DDBJ whole genome shotgun (WGS) entry which is preliminary data.</text>
</comment>
<feature type="compositionally biased region" description="Low complexity" evidence="1">
    <location>
        <begin position="73"/>
        <end position="91"/>
    </location>
</feature>
<dbReference type="Proteomes" id="UP000774617">
    <property type="component" value="Unassembled WGS sequence"/>
</dbReference>
<dbReference type="EMBL" id="JAGTJR010000003">
    <property type="protein sequence ID" value="KAH7062247.1"/>
    <property type="molecule type" value="Genomic_DNA"/>
</dbReference>
<feature type="compositionally biased region" description="Low complexity" evidence="1">
    <location>
        <begin position="17"/>
        <end position="26"/>
    </location>
</feature>
<feature type="region of interest" description="Disordered" evidence="1">
    <location>
        <begin position="42"/>
        <end position="554"/>
    </location>
</feature>
<sequence>MFRSRRRATSNPPPNRTPTNPTPTAALAASQAFLKNVNSNASLSSAAAAAALRTHSTSPVPVGSIQTKRMQRRGSGASAASAPAVRRQPSAGSMSERTFRSPSPSGRARVSPPADANAPPVPAIPKELSPAPQHRRAASEAVTGASKLGDRSTGGAARQGLRISTASDHGKELSQRASINFSRPMSPRVTPPSSPPTTKTSHSGWFTTPVMSEQKPRQDIRSTAPIASKTPAVDTKGLEQSIQSAANAPVAKKRKKRAPSEVGSHLSEGSMGSKPAGSAIAAESPLATRAQSPPVSVPATDLPPSPQSPQSSVLSDSSIESDGSGSRMRAPGLVRQPSTVMENPEVEEQAEMAESVDQLVRVEAPANKSSPKQEVQATSPLADQRIGRGGKTEKLTPASARTVSHERQASLSPARSAHFAPTAVDISNGIKHQPPPRSTSPAKSALKHSPSSSIRTSSPVAFNITGRANSDVSSDAGSYDGYKPSPRKKRGTRVSFDDSLTRGEDSPSSPGSPVGLDSSRWSGRTLQGMDDDLDDIMKPRPALPSFGSIRRERRPVDEEIAEKVTETVPSMSNSIITMAEPLEASSDHAVGGVIARDFEARKYVKGTDEPSAPEVTSVEGTGYVSDDTASSIDEEEMESGKEVEGLGIKARGNGATHLPSIPEKKSAEASPAIEVPQIAVQPATPGTEAENQEPAFEMPGAWSDPDESSFDESLAATTASLASHEQSGDTEPVRGGQFQVFLAKDLQPVESRQSVDHYLDHSQEEDSSDDNSSIYSDAAEDLSEFEGGFASLDAIVDSPVVPPSQESQLATIPESPLAQKPKEPSFVEEASAPKIEKDAKKMQQKEGSKVAEHKPKLTPKAAALQFDAAPILKSPKPKKKATVVPEPVAVAVEPAKKSSLRLEAREAPQPKKPALRTSMRAEKQERQAEGPSGQTTRRPMRTSMRGEPTGLAASRHSDSTVPTREPKGALQKKNIPLPSKQVAAAPRGRSSIPVGPVGSNQVSLPPALGRTLSNSSDASDSSFRRQRRAPSSTAEGKYTLRRSMRSGPSPRVGAPVSAPSLRTASPATAPRSSRLSIRSLSPTGSLFGKRKPMVSTLDSSHSTPRGQGPPPSKSSRFSAGKASAKPVSAPLKSTSSRFQSRYDDSSDDEDGGRLPTFRSRFADSDDEDDVPQLPSELRPVRGIPRAKGEEDGDSTELEDEASDTEGPSSPPQAISSRGVEKDSAVAPTNGLTNGVGLQGSLRDSKYATDSPIASPRKEKRSFFGLGKKRRGSVDVQPQAAGVDSPPVTPASPSSKLQRRNSQGRRTSESWPLPPPIPDEVPSKASVRPTTSDGSPARPRLGKRQSTGGETAESEPVGNVAIGRSGKKKKFPMLRKAFGLKD</sequence>
<evidence type="ECO:0000313" key="2">
    <source>
        <dbReference type="EMBL" id="KAH7062247.1"/>
    </source>
</evidence>
<feature type="region of interest" description="Disordered" evidence="1">
    <location>
        <begin position="892"/>
        <end position="1381"/>
    </location>
</feature>
<name>A0ABQ8GPY0_9PEZI</name>
<feature type="compositionally biased region" description="Basic and acidic residues" evidence="1">
    <location>
        <begin position="495"/>
        <end position="505"/>
    </location>
</feature>
<protein>
    <submittedName>
        <fullName evidence="2">Uncharacterized protein</fullName>
    </submittedName>
</protein>
<feature type="region of interest" description="Disordered" evidence="1">
    <location>
        <begin position="752"/>
        <end position="780"/>
    </location>
</feature>
<feature type="region of interest" description="Disordered" evidence="1">
    <location>
        <begin position="605"/>
        <end position="736"/>
    </location>
</feature>
<feature type="compositionally biased region" description="Polar residues" evidence="1">
    <location>
        <begin position="1205"/>
        <end position="1215"/>
    </location>
</feature>
<feature type="compositionally biased region" description="Low complexity" evidence="1">
    <location>
        <begin position="713"/>
        <end position="723"/>
    </location>
</feature>
<feature type="compositionally biased region" description="Polar residues" evidence="1">
    <location>
        <begin position="367"/>
        <end position="381"/>
    </location>
</feature>
<proteinExistence type="predicted"/>
<feature type="compositionally biased region" description="Polar residues" evidence="1">
    <location>
        <begin position="92"/>
        <end position="104"/>
    </location>
</feature>
<feature type="compositionally biased region" description="Polar residues" evidence="1">
    <location>
        <begin position="1096"/>
        <end position="1105"/>
    </location>
</feature>
<feature type="region of interest" description="Disordered" evidence="1">
    <location>
        <begin position="1"/>
        <end position="26"/>
    </location>
</feature>
<feature type="compositionally biased region" description="Basic and acidic residues" evidence="1">
    <location>
        <begin position="834"/>
        <end position="855"/>
    </location>
</feature>
<organism evidence="2 3">
    <name type="scientific">Macrophomina phaseolina</name>
    <dbReference type="NCBI Taxonomy" id="35725"/>
    <lineage>
        <taxon>Eukaryota</taxon>
        <taxon>Fungi</taxon>
        <taxon>Dikarya</taxon>
        <taxon>Ascomycota</taxon>
        <taxon>Pezizomycotina</taxon>
        <taxon>Dothideomycetes</taxon>
        <taxon>Dothideomycetes incertae sedis</taxon>
        <taxon>Botryosphaeriales</taxon>
        <taxon>Botryosphaeriaceae</taxon>
        <taxon>Macrophomina</taxon>
    </lineage>
</organism>
<feature type="compositionally biased region" description="Low complexity" evidence="1">
    <location>
        <begin position="1010"/>
        <end position="1021"/>
    </location>
</feature>
<feature type="compositionally biased region" description="Low complexity" evidence="1">
    <location>
        <begin position="449"/>
        <end position="458"/>
    </location>
</feature>
<feature type="region of interest" description="Disordered" evidence="1">
    <location>
        <begin position="796"/>
        <end position="859"/>
    </location>
</feature>
<feature type="compositionally biased region" description="Polar residues" evidence="1">
    <location>
        <begin position="466"/>
        <end position="476"/>
    </location>
</feature>
<feature type="compositionally biased region" description="Polar residues" evidence="1">
    <location>
        <begin position="54"/>
        <end position="68"/>
    </location>
</feature>
<gene>
    <name evidence="2" type="ORF">B0J12DRAFT_694822</name>
</gene>
<feature type="compositionally biased region" description="Low complexity" evidence="1">
    <location>
        <begin position="42"/>
        <end position="52"/>
    </location>
</feature>